<dbReference type="EMBL" id="MNCJ02000318">
    <property type="protein sequence ID" value="KAF5816064.1"/>
    <property type="molecule type" value="Genomic_DNA"/>
</dbReference>
<reference evidence="1" key="1">
    <citation type="journal article" date="2017" name="Nature">
        <title>The sunflower genome provides insights into oil metabolism, flowering and Asterid evolution.</title>
        <authorList>
            <person name="Badouin H."/>
            <person name="Gouzy J."/>
            <person name="Grassa C.J."/>
            <person name="Murat F."/>
            <person name="Staton S.E."/>
            <person name="Cottret L."/>
            <person name="Lelandais-Briere C."/>
            <person name="Owens G.L."/>
            <person name="Carrere S."/>
            <person name="Mayjonade B."/>
            <person name="Legrand L."/>
            <person name="Gill N."/>
            <person name="Kane N.C."/>
            <person name="Bowers J.E."/>
            <person name="Hubner S."/>
            <person name="Bellec A."/>
            <person name="Berard A."/>
            <person name="Berges H."/>
            <person name="Blanchet N."/>
            <person name="Boniface M.C."/>
            <person name="Brunel D."/>
            <person name="Catrice O."/>
            <person name="Chaidir N."/>
            <person name="Claudel C."/>
            <person name="Donnadieu C."/>
            <person name="Faraut T."/>
            <person name="Fievet G."/>
            <person name="Helmstetter N."/>
            <person name="King M."/>
            <person name="Knapp S.J."/>
            <person name="Lai Z."/>
            <person name="Le Paslier M.C."/>
            <person name="Lippi Y."/>
            <person name="Lorenzon L."/>
            <person name="Mandel J.R."/>
            <person name="Marage G."/>
            <person name="Marchand G."/>
            <person name="Marquand E."/>
            <person name="Bret-Mestries E."/>
            <person name="Morien E."/>
            <person name="Nambeesan S."/>
            <person name="Nguyen T."/>
            <person name="Pegot-Espagnet P."/>
            <person name="Pouilly N."/>
            <person name="Raftis F."/>
            <person name="Sallet E."/>
            <person name="Schiex T."/>
            <person name="Thomas J."/>
            <person name="Vandecasteele C."/>
            <person name="Vares D."/>
            <person name="Vear F."/>
            <person name="Vautrin S."/>
            <person name="Crespi M."/>
            <person name="Mangin B."/>
            <person name="Burke J.M."/>
            <person name="Salse J."/>
            <person name="Munos S."/>
            <person name="Vincourt P."/>
            <person name="Rieseberg L.H."/>
            <person name="Langlade N.B."/>
        </authorList>
    </citation>
    <scope>NUCLEOTIDE SEQUENCE</scope>
    <source>
        <tissue evidence="1">Leaves</tissue>
    </source>
</reference>
<dbReference type="Gramene" id="mRNA:HanXRQr2_Chr03g0130241">
    <property type="protein sequence ID" value="CDS:HanXRQr2_Chr03g0130241.1"/>
    <property type="gene ID" value="HanXRQr2_Chr03g0130241"/>
</dbReference>
<sequence length="56" mass="6401">MSTRLLIKEMKLQRLKMSFSLTSITRVSYNSVLHGITTRAQSRKFAAHDFKIDVGS</sequence>
<dbReference type="AlphaFoldDB" id="A0A9K3NXG5"/>
<dbReference type="Proteomes" id="UP000215914">
    <property type="component" value="Unassembled WGS sequence"/>
</dbReference>
<comment type="caution">
    <text evidence="1">The sequence shown here is derived from an EMBL/GenBank/DDBJ whole genome shotgun (WGS) entry which is preliminary data.</text>
</comment>
<evidence type="ECO:0000313" key="2">
    <source>
        <dbReference type="Proteomes" id="UP000215914"/>
    </source>
</evidence>
<keyword evidence="2" id="KW-1185">Reference proteome</keyword>
<evidence type="ECO:0000313" key="1">
    <source>
        <dbReference type="EMBL" id="KAF5816064.1"/>
    </source>
</evidence>
<reference evidence="1" key="2">
    <citation type="submission" date="2020-06" db="EMBL/GenBank/DDBJ databases">
        <title>Helianthus annuus Genome sequencing and assembly Release 2.</title>
        <authorList>
            <person name="Gouzy J."/>
            <person name="Langlade N."/>
            <person name="Munos S."/>
        </authorList>
    </citation>
    <scope>NUCLEOTIDE SEQUENCE</scope>
    <source>
        <tissue evidence="1">Leaves</tissue>
    </source>
</reference>
<protein>
    <submittedName>
        <fullName evidence="1">Uncharacterized protein</fullName>
    </submittedName>
</protein>
<name>A0A9K3NXG5_HELAN</name>
<gene>
    <name evidence="1" type="ORF">HanXRQr2_Chr03g0130241</name>
</gene>
<organism evidence="1 2">
    <name type="scientific">Helianthus annuus</name>
    <name type="common">Common sunflower</name>
    <dbReference type="NCBI Taxonomy" id="4232"/>
    <lineage>
        <taxon>Eukaryota</taxon>
        <taxon>Viridiplantae</taxon>
        <taxon>Streptophyta</taxon>
        <taxon>Embryophyta</taxon>
        <taxon>Tracheophyta</taxon>
        <taxon>Spermatophyta</taxon>
        <taxon>Magnoliopsida</taxon>
        <taxon>eudicotyledons</taxon>
        <taxon>Gunneridae</taxon>
        <taxon>Pentapetalae</taxon>
        <taxon>asterids</taxon>
        <taxon>campanulids</taxon>
        <taxon>Asterales</taxon>
        <taxon>Asteraceae</taxon>
        <taxon>Asteroideae</taxon>
        <taxon>Heliantheae alliance</taxon>
        <taxon>Heliantheae</taxon>
        <taxon>Helianthus</taxon>
    </lineage>
</organism>
<proteinExistence type="predicted"/>
<accession>A0A9K3NXG5</accession>